<dbReference type="Pfam" id="PF13561">
    <property type="entry name" value="adh_short_C2"/>
    <property type="match status" value="1"/>
</dbReference>
<keyword evidence="3" id="KW-0560">Oxidoreductase</keyword>
<dbReference type="InterPro" id="IPR036291">
    <property type="entry name" value="NAD(P)-bd_dom_sf"/>
</dbReference>
<name>A0A6J5CJP1_9BURK</name>
<dbReference type="PROSITE" id="PS00061">
    <property type="entry name" value="ADH_SHORT"/>
    <property type="match status" value="1"/>
</dbReference>
<protein>
    <submittedName>
        <fullName evidence="3">3-oxoacyl-[acyl-carrier-protein] reductase FabG</fullName>
        <ecNumber evidence="3">1.1.1.100</ecNumber>
    </submittedName>
</protein>
<dbReference type="PANTHER" id="PTHR42879:SF2">
    <property type="entry name" value="3-OXOACYL-[ACYL-CARRIER-PROTEIN] REDUCTASE FABG"/>
    <property type="match status" value="1"/>
</dbReference>
<dbReference type="SUPFAM" id="SSF51735">
    <property type="entry name" value="NAD(P)-binding Rossmann-fold domains"/>
    <property type="match status" value="1"/>
</dbReference>
<dbReference type="SMART" id="SM00822">
    <property type="entry name" value="PKS_KR"/>
    <property type="match status" value="1"/>
</dbReference>
<dbReference type="InterPro" id="IPR002347">
    <property type="entry name" value="SDR_fam"/>
</dbReference>
<dbReference type="EC" id="1.1.1.100" evidence="3"/>
<evidence type="ECO:0000256" key="1">
    <source>
        <dbReference type="ARBA" id="ARBA00006484"/>
    </source>
</evidence>
<dbReference type="RefSeq" id="WP_208638652.1">
    <property type="nucleotide sequence ID" value="NZ_CADIJZ010000033.1"/>
</dbReference>
<evidence type="ECO:0000313" key="3">
    <source>
        <dbReference type="EMBL" id="CAB3735920.1"/>
    </source>
</evidence>
<dbReference type="GO" id="GO:0004316">
    <property type="term" value="F:3-oxoacyl-[acyl-carrier-protein] reductase (NADPH) activity"/>
    <property type="evidence" value="ECO:0007669"/>
    <property type="project" value="UniProtKB-EC"/>
</dbReference>
<dbReference type="PANTHER" id="PTHR42879">
    <property type="entry name" value="3-OXOACYL-(ACYL-CARRIER-PROTEIN) REDUCTASE"/>
    <property type="match status" value="1"/>
</dbReference>
<dbReference type="Proteomes" id="UP000494205">
    <property type="component" value="Unassembled WGS sequence"/>
</dbReference>
<reference evidence="3 4" key="1">
    <citation type="submission" date="2020-04" db="EMBL/GenBank/DDBJ databases">
        <authorList>
            <person name="De Canck E."/>
        </authorList>
    </citation>
    <scope>NUCLEOTIDE SEQUENCE [LARGE SCALE GENOMIC DNA]</scope>
    <source>
        <strain evidence="3 4">LMG 27174</strain>
    </source>
</reference>
<dbReference type="PRINTS" id="PR00080">
    <property type="entry name" value="SDRFAMILY"/>
</dbReference>
<proteinExistence type="inferred from homology"/>
<dbReference type="Gene3D" id="3.40.50.720">
    <property type="entry name" value="NAD(P)-binding Rossmann-like Domain"/>
    <property type="match status" value="1"/>
</dbReference>
<dbReference type="GO" id="GO:0032787">
    <property type="term" value="P:monocarboxylic acid metabolic process"/>
    <property type="evidence" value="ECO:0007669"/>
    <property type="project" value="UniProtKB-ARBA"/>
</dbReference>
<dbReference type="AlphaFoldDB" id="A0A6J5CJP1"/>
<evidence type="ECO:0000259" key="2">
    <source>
        <dbReference type="SMART" id="SM00822"/>
    </source>
</evidence>
<feature type="domain" description="Ketoreductase" evidence="2">
    <location>
        <begin position="9"/>
        <end position="189"/>
    </location>
</feature>
<dbReference type="EMBL" id="CADIJZ010000033">
    <property type="protein sequence ID" value="CAB3735920.1"/>
    <property type="molecule type" value="Genomic_DNA"/>
</dbReference>
<dbReference type="PRINTS" id="PR00081">
    <property type="entry name" value="GDHRDH"/>
</dbReference>
<gene>
    <name evidence="3" type="primary">fabG_14</name>
    <name evidence="3" type="ORF">LMG27174_06251</name>
</gene>
<evidence type="ECO:0000313" key="4">
    <source>
        <dbReference type="Proteomes" id="UP000494205"/>
    </source>
</evidence>
<dbReference type="InterPro" id="IPR050259">
    <property type="entry name" value="SDR"/>
</dbReference>
<dbReference type="InterPro" id="IPR057326">
    <property type="entry name" value="KR_dom"/>
</dbReference>
<comment type="similarity">
    <text evidence="1">Belongs to the short-chain dehydrogenases/reductases (SDR) family.</text>
</comment>
<accession>A0A6J5CJP1</accession>
<dbReference type="InterPro" id="IPR020904">
    <property type="entry name" value="Sc_DH/Rdtase_CS"/>
</dbReference>
<dbReference type="FunFam" id="3.40.50.720:FF:000084">
    <property type="entry name" value="Short-chain dehydrogenase reductase"/>
    <property type="match status" value="1"/>
</dbReference>
<organism evidence="3 4">
    <name type="scientific">Paraburkholderia rhynchosiae</name>
    <dbReference type="NCBI Taxonomy" id="487049"/>
    <lineage>
        <taxon>Bacteria</taxon>
        <taxon>Pseudomonadati</taxon>
        <taxon>Pseudomonadota</taxon>
        <taxon>Betaproteobacteria</taxon>
        <taxon>Burkholderiales</taxon>
        <taxon>Burkholderiaceae</taxon>
        <taxon>Paraburkholderia</taxon>
    </lineage>
</organism>
<sequence>MIDRDLEGKAALVTGGTRGIGKAVALALAVRGANVFINYRESEAAAADVVSEIEKHGVKAIARPSDMADPIACRRMIDGVVATFGRLDIVVNNAGIAHLQRLGDDSDWAAADRVWAVNTFGVVATIRAAANVMADGGRIITIGSVSGRKAGMAGSADYCGSKAAVAGYTRGAAHDLAPRKITVNLIESGMMNTDLAHAMPEADKIRIMTGIPLNRFGDLEEIAALVSYLTSRAGAYITGATLTIDGGFSA</sequence>